<dbReference type="Gene3D" id="3.90.1150.10">
    <property type="entry name" value="Aspartate Aminotransferase, domain 1"/>
    <property type="match status" value="1"/>
</dbReference>
<dbReference type="PANTHER" id="PTHR43586">
    <property type="entry name" value="CYSTEINE DESULFURASE"/>
    <property type="match status" value="1"/>
</dbReference>
<protein>
    <submittedName>
        <fullName evidence="3">Aminotransferase class V-fold PLP-dependent enzyme</fullName>
    </submittedName>
</protein>
<gene>
    <name evidence="3" type="ORF">GCM10023156_43610</name>
</gene>
<feature type="domain" description="Aminotransferase class V" evidence="2">
    <location>
        <begin position="9"/>
        <end position="363"/>
    </location>
</feature>
<evidence type="ECO:0000259" key="2">
    <source>
        <dbReference type="Pfam" id="PF00266"/>
    </source>
</evidence>
<dbReference type="InterPro" id="IPR015422">
    <property type="entry name" value="PyrdxlP-dep_Trfase_small"/>
</dbReference>
<evidence type="ECO:0000313" key="4">
    <source>
        <dbReference type="Proteomes" id="UP001500840"/>
    </source>
</evidence>
<organism evidence="3 4">
    <name type="scientific">Novipirellula rosea</name>
    <dbReference type="NCBI Taxonomy" id="1031540"/>
    <lineage>
        <taxon>Bacteria</taxon>
        <taxon>Pseudomonadati</taxon>
        <taxon>Planctomycetota</taxon>
        <taxon>Planctomycetia</taxon>
        <taxon>Pirellulales</taxon>
        <taxon>Pirellulaceae</taxon>
        <taxon>Novipirellula</taxon>
    </lineage>
</organism>
<dbReference type="EMBL" id="BAABGA010000054">
    <property type="protein sequence ID" value="GAA4461283.1"/>
    <property type="molecule type" value="Genomic_DNA"/>
</dbReference>
<reference evidence="4" key="1">
    <citation type="journal article" date="2019" name="Int. J. Syst. Evol. Microbiol.">
        <title>The Global Catalogue of Microorganisms (GCM) 10K type strain sequencing project: providing services to taxonomists for standard genome sequencing and annotation.</title>
        <authorList>
            <consortium name="The Broad Institute Genomics Platform"/>
            <consortium name="The Broad Institute Genome Sequencing Center for Infectious Disease"/>
            <person name="Wu L."/>
            <person name="Ma J."/>
        </authorList>
    </citation>
    <scope>NUCLEOTIDE SEQUENCE [LARGE SCALE GENOMIC DNA]</scope>
    <source>
        <strain evidence="4">JCM 17759</strain>
    </source>
</reference>
<dbReference type="InterPro" id="IPR015424">
    <property type="entry name" value="PyrdxlP-dep_Trfase"/>
</dbReference>
<evidence type="ECO:0000256" key="1">
    <source>
        <dbReference type="ARBA" id="ARBA00022898"/>
    </source>
</evidence>
<accession>A0ABP8N858</accession>
<dbReference type="RefSeq" id="WP_339937894.1">
    <property type="nucleotide sequence ID" value="NZ_BAABGA010000054.1"/>
</dbReference>
<dbReference type="Proteomes" id="UP001500840">
    <property type="component" value="Unassembled WGS sequence"/>
</dbReference>
<dbReference type="Pfam" id="PF00266">
    <property type="entry name" value="Aminotran_5"/>
    <property type="match status" value="1"/>
</dbReference>
<comment type="caution">
    <text evidence="3">The sequence shown here is derived from an EMBL/GenBank/DDBJ whole genome shotgun (WGS) entry which is preliminary data.</text>
</comment>
<keyword evidence="1" id="KW-0663">Pyridoxal phosphate</keyword>
<dbReference type="InterPro" id="IPR000192">
    <property type="entry name" value="Aminotrans_V_dom"/>
</dbReference>
<dbReference type="GO" id="GO:0008483">
    <property type="term" value="F:transaminase activity"/>
    <property type="evidence" value="ECO:0007669"/>
    <property type="project" value="UniProtKB-KW"/>
</dbReference>
<keyword evidence="4" id="KW-1185">Reference proteome</keyword>
<dbReference type="InterPro" id="IPR015421">
    <property type="entry name" value="PyrdxlP-dep_Trfase_major"/>
</dbReference>
<keyword evidence="3" id="KW-0032">Aminotransferase</keyword>
<proteinExistence type="predicted"/>
<dbReference type="PANTHER" id="PTHR43586:SF15">
    <property type="entry name" value="BLR3095 PROTEIN"/>
    <property type="match status" value="1"/>
</dbReference>
<evidence type="ECO:0000313" key="3">
    <source>
        <dbReference type="EMBL" id="GAA4461283.1"/>
    </source>
</evidence>
<sequence length="371" mass="40136">MPITEKFAYFDHAAVGPLSQGAFDAMSNFLDQASRLGDTVWPTWAAKNEKLRRDAAQLLNCAAREICLVPNTSTGINIVAEGWPWQAGDSVVIPDGEFPSNLFPWMNQQSRGVDVRIVPRHEGEVRIGDLIEAADQSTRMIAVSWVGYASGFRLDIADLVAQAHQRGILVFLDAIQGLGMFPLDLERVPVDFLAADGHKWLLGPEGAGIAMIRGEHLSKIRVGNVGWGSVKNSYNYNEPKLELRDEAARFEAGSANMVGLGGLSASLEMFLAVRQCHGDQAIGDRVVSLATRLDGLLRDLGAQTSLAAAPENRSGIVNFSIAGAEPAAIRSRGLEQDVVLSCRGSGVRASIHAYNNEEDLQRLVAVVRSFC</sequence>
<keyword evidence="3" id="KW-0808">Transferase</keyword>
<name>A0ABP8N858_9BACT</name>
<dbReference type="Gene3D" id="3.40.640.10">
    <property type="entry name" value="Type I PLP-dependent aspartate aminotransferase-like (Major domain)"/>
    <property type="match status" value="1"/>
</dbReference>
<dbReference type="SUPFAM" id="SSF53383">
    <property type="entry name" value="PLP-dependent transferases"/>
    <property type="match status" value="1"/>
</dbReference>